<evidence type="ECO:0000313" key="1">
    <source>
        <dbReference type="EMBL" id="GBM14946.1"/>
    </source>
</evidence>
<reference evidence="1 2" key="1">
    <citation type="journal article" date="2019" name="Sci. Rep.">
        <title>Orb-weaving spider Araneus ventricosus genome elucidates the spidroin gene catalogue.</title>
        <authorList>
            <person name="Kono N."/>
            <person name="Nakamura H."/>
            <person name="Ohtoshi R."/>
            <person name="Moran D.A.P."/>
            <person name="Shinohara A."/>
            <person name="Yoshida Y."/>
            <person name="Fujiwara M."/>
            <person name="Mori M."/>
            <person name="Tomita M."/>
            <person name="Arakawa K."/>
        </authorList>
    </citation>
    <scope>NUCLEOTIDE SEQUENCE [LARGE SCALE GENOMIC DNA]</scope>
</reference>
<dbReference type="Proteomes" id="UP000499080">
    <property type="component" value="Unassembled WGS sequence"/>
</dbReference>
<evidence type="ECO:0000313" key="2">
    <source>
        <dbReference type="Proteomes" id="UP000499080"/>
    </source>
</evidence>
<gene>
    <name evidence="1" type="ORF">AVEN_116597_1</name>
</gene>
<dbReference type="AlphaFoldDB" id="A0A4Y2DFZ4"/>
<keyword evidence="2" id="KW-1185">Reference proteome</keyword>
<sequence>MEEAVKCDSFPCLSLRYFRLETHKHNFRFIWIGPVSYTECSSYVARRVFEQCALLQLRNVLFWPDGAPRIPGKRKTAPCIEILEANSYIGSTKWLPSSPLAWKPLKSSLEPIRHLPWILLQIAGPLSTWQDPCCCITDAPSSESFEMLQNRLSQIIS</sequence>
<comment type="caution">
    <text evidence="1">The sequence shown here is derived from an EMBL/GenBank/DDBJ whole genome shotgun (WGS) entry which is preliminary data.</text>
</comment>
<protein>
    <submittedName>
        <fullName evidence="1">Uncharacterized protein</fullName>
    </submittedName>
</protein>
<dbReference type="EMBL" id="BGPR01000352">
    <property type="protein sequence ID" value="GBM14946.1"/>
    <property type="molecule type" value="Genomic_DNA"/>
</dbReference>
<name>A0A4Y2DFZ4_ARAVE</name>
<proteinExistence type="predicted"/>
<accession>A0A4Y2DFZ4</accession>
<organism evidence="1 2">
    <name type="scientific">Araneus ventricosus</name>
    <name type="common">Orbweaver spider</name>
    <name type="synonym">Epeira ventricosa</name>
    <dbReference type="NCBI Taxonomy" id="182803"/>
    <lineage>
        <taxon>Eukaryota</taxon>
        <taxon>Metazoa</taxon>
        <taxon>Ecdysozoa</taxon>
        <taxon>Arthropoda</taxon>
        <taxon>Chelicerata</taxon>
        <taxon>Arachnida</taxon>
        <taxon>Araneae</taxon>
        <taxon>Araneomorphae</taxon>
        <taxon>Entelegynae</taxon>
        <taxon>Araneoidea</taxon>
        <taxon>Araneidae</taxon>
        <taxon>Araneus</taxon>
    </lineage>
</organism>